<dbReference type="NCBIfam" id="NF007297">
    <property type="entry name" value="PRK09775.1"/>
    <property type="match status" value="1"/>
</dbReference>
<evidence type="ECO:0000256" key="2">
    <source>
        <dbReference type="ARBA" id="ARBA00022679"/>
    </source>
</evidence>
<proteinExistence type="inferred from homology"/>
<name>A0A0T9LHP1_YERIN</name>
<dbReference type="Gene3D" id="1.10.1070.20">
    <property type="match status" value="1"/>
</dbReference>
<dbReference type="eggNOG" id="COG3550">
    <property type="taxonomic scope" value="Bacteria"/>
</dbReference>
<dbReference type="PANTHER" id="PTHR37419">
    <property type="entry name" value="SERINE/THREONINE-PROTEIN KINASE TOXIN HIPA"/>
    <property type="match status" value="1"/>
</dbReference>
<reference evidence="5 6" key="1">
    <citation type="submission" date="2015-03" db="EMBL/GenBank/DDBJ databases">
        <authorList>
            <person name="Murphy D."/>
        </authorList>
    </citation>
    <scope>NUCLEOTIDE SEQUENCE [LARGE SCALE GENOMIC DNA]</scope>
    <source>
        <strain evidence="5 6">BR165/97</strain>
    </source>
</reference>
<accession>A0A0T9LHP1</accession>
<keyword evidence="5" id="KW-0238">DNA-binding</keyword>
<evidence type="ECO:0000313" key="5">
    <source>
        <dbReference type="EMBL" id="CNE96060.1"/>
    </source>
</evidence>
<dbReference type="InterPro" id="IPR012893">
    <property type="entry name" value="HipA-like_C"/>
</dbReference>
<dbReference type="AlphaFoldDB" id="A0A0T9LHP1"/>
<dbReference type="PANTHER" id="PTHR37419:SF8">
    <property type="entry name" value="TOXIN YJJJ"/>
    <property type="match status" value="1"/>
</dbReference>
<evidence type="ECO:0000259" key="4">
    <source>
        <dbReference type="Pfam" id="PF07804"/>
    </source>
</evidence>
<evidence type="ECO:0000256" key="1">
    <source>
        <dbReference type="ARBA" id="ARBA00010164"/>
    </source>
</evidence>
<dbReference type="EMBL" id="CPZJ01000001">
    <property type="protein sequence ID" value="CNE96060.1"/>
    <property type="molecule type" value="Genomic_DNA"/>
</dbReference>
<protein>
    <submittedName>
        <fullName evidence="5">Putative DNA-binding transcriptional regulator</fullName>
    </submittedName>
</protein>
<organism evidence="5 6">
    <name type="scientific">Yersinia intermedia</name>
    <dbReference type="NCBI Taxonomy" id="631"/>
    <lineage>
        <taxon>Bacteria</taxon>
        <taxon>Pseudomonadati</taxon>
        <taxon>Pseudomonadota</taxon>
        <taxon>Gammaproteobacteria</taxon>
        <taxon>Enterobacterales</taxon>
        <taxon>Yersiniaceae</taxon>
        <taxon>Yersinia</taxon>
    </lineage>
</organism>
<dbReference type="OrthoDB" id="8555656at2"/>
<comment type="similarity">
    <text evidence="1">Belongs to the HipA Ser/Thr kinase family.</text>
</comment>
<sequence>MLSLETLLRQKPATASYLAQAMAISQPTVSRQLSGLKERVLKIGKGKATQYALRRYIAGDSAAEHAFPLYRIDEQGHATHFAILYPIHPAEMCCVHQLASDTWQLFDSLPWYLTDMRPQGFLGRIWGKSVAGKLQLTDDVRLWNEDHILLALSRQADDMNGNILIGQQSYQHWLAAPDAIPIDPVDKLSRYAELSQMALAGEMVGSSTGGEQPKFTCYAGNLERPSSYVIVKFSASLQNANSRRWGDLLISESLALSTLNNGGYKAATSQVLQGVGRQIFLEVERFDRCGQRGRLGIVSLEAVNAEFVGNPVASWPQVCQQLVDKGLLAVPALEQVNVIWAFGKLIANTDMHQGNLSFLHPENTPLSLAPVYDMLPMAFAPTSTGNMRHNVPEISLSVDISKLDWQRAQQLANIFWQRVIDHSNISNEFKLIARQMQGQLLSLTTLIERMA</sequence>
<keyword evidence="2" id="KW-0808">Transferase</keyword>
<dbReference type="STRING" id="631.CH53_1114"/>
<gene>
    <name evidence="5" type="ORF">ERS008530_00040</name>
</gene>
<keyword evidence="3" id="KW-0418">Kinase</keyword>
<feature type="domain" description="HipA-like C-terminal" evidence="4">
    <location>
        <begin position="206"/>
        <end position="408"/>
    </location>
</feature>
<dbReference type="GO" id="GO:0004674">
    <property type="term" value="F:protein serine/threonine kinase activity"/>
    <property type="evidence" value="ECO:0007669"/>
    <property type="project" value="TreeGrafter"/>
</dbReference>
<evidence type="ECO:0000313" key="6">
    <source>
        <dbReference type="Proteomes" id="UP000038750"/>
    </source>
</evidence>
<dbReference type="Pfam" id="PF07804">
    <property type="entry name" value="HipA_C"/>
    <property type="match status" value="1"/>
</dbReference>
<dbReference type="GO" id="GO:0003677">
    <property type="term" value="F:DNA binding"/>
    <property type="evidence" value="ECO:0007669"/>
    <property type="project" value="UniProtKB-KW"/>
</dbReference>
<dbReference type="Proteomes" id="UP000038750">
    <property type="component" value="Unassembled WGS sequence"/>
</dbReference>
<evidence type="ECO:0000256" key="3">
    <source>
        <dbReference type="ARBA" id="ARBA00022777"/>
    </source>
</evidence>
<dbReference type="RefSeq" id="WP_050072496.1">
    <property type="nucleotide sequence ID" value="NZ_CPZJ01000001.1"/>
</dbReference>
<dbReference type="InterPro" id="IPR052028">
    <property type="entry name" value="HipA_Ser/Thr_kinase"/>
</dbReference>
<dbReference type="GO" id="GO:0005829">
    <property type="term" value="C:cytosol"/>
    <property type="evidence" value="ECO:0007669"/>
    <property type="project" value="TreeGrafter"/>
</dbReference>